<evidence type="ECO:0000313" key="2">
    <source>
        <dbReference type="EMBL" id="ETJ01781.1"/>
    </source>
</evidence>
<dbReference type="AlphaFoldDB" id="W1V833"/>
<organism evidence="2 3">
    <name type="scientific">Actinomyces urogenitalis DORA_12</name>
    <dbReference type="NCBI Taxonomy" id="1403939"/>
    <lineage>
        <taxon>Bacteria</taxon>
        <taxon>Bacillati</taxon>
        <taxon>Actinomycetota</taxon>
        <taxon>Actinomycetes</taxon>
        <taxon>Actinomycetales</taxon>
        <taxon>Actinomycetaceae</taxon>
        <taxon>Actinomyces</taxon>
    </lineage>
</organism>
<protein>
    <submittedName>
        <fullName evidence="2">Uncharacterized protein</fullName>
    </submittedName>
</protein>
<reference evidence="2 3" key="1">
    <citation type="submission" date="2013-12" db="EMBL/GenBank/DDBJ databases">
        <title>A Varibaculum cambriense genome reconstructed from a premature infant gut community with otherwise low bacterial novelty that shifts toward anaerobic metabolism during the third week of life.</title>
        <authorList>
            <person name="Brown C.T."/>
            <person name="Sharon I."/>
            <person name="Thomas B.C."/>
            <person name="Castelle C.J."/>
            <person name="Morowitz M.J."/>
            <person name="Banfield J.F."/>
        </authorList>
    </citation>
    <scope>NUCLEOTIDE SEQUENCE [LARGE SCALE GENOMIC DNA]</scope>
    <source>
        <strain evidence="3">DORA_12</strain>
    </source>
</reference>
<evidence type="ECO:0000313" key="3">
    <source>
        <dbReference type="Proteomes" id="UP000018852"/>
    </source>
</evidence>
<dbReference type="EMBL" id="AZLV01001051">
    <property type="protein sequence ID" value="ETJ01781.1"/>
    <property type="molecule type" value="Genomic_DNA"/>
</dbReference>
<accession>W1V833</accession>
<proteinExistence type="predicted"/>
<gene>
    <name evidence="2" type="ORF">Q605_AUC01051G0003</name>
</gene>
<evidence type="ECO:0000256" key="1">
    <source>
        <dbReference type="SAM" id="MobiDB-lite"/>
    </source>
</evidence>
<comment type="caution">
    <text evidence="2">The sequence shown here is derived from an EMBL/GenBank/DDBJ whole genome shotgun (WGS) entry which is preliminary data.</text>
</comment>
<dbReference type="Proteomes" id="UP000018852">
    <property type="component" value="Unassembled WGS sequence"/>
</dbReference>
<name>W1V833_9ACTO</name>
<feature type="region of interest" description="Disordered" evidence="1">
    <location>
        <begin position="178"/>
        <end position="197"/>
    </location>
</feature>
<sequence>MPGQQHQRVPSLLVGGHQAPEGDVIARGVLDAVEHPQATQTHEHVHGELLAVQAHRHVVGEQRQVHGLTDGGEVLSDLGHVIDGVEGAGRHDGVSPQRLGPAGVLDDAIRCCVNGTDQHGQTAGGAVNHTRDHQLTLGVSEVGGLGGGSQEEQAVDTGVDEKVNEVVQAVQIDLAVLEGRDDRGDDTGESGIHSGVS</sequence>